<feature type="domain" description="Pep3/Vps18 RING C-terminal" evidence="10">
    <location>
        <begin position="857"/>
        <end position="947"/>
    </location>
</feature>
<dbReference type="GO" id="GO:0048284">
    <property type="term" value="P:organelle fusion"/>
    <property type="evidence" value="ECO:0007669"/>
    <property type="project" value="TreeGrafter"/>
</dbReference>
<dbReference type="CDD" id="cd16462">
    <property type="entry name" value="RING-H2_Pep3p-like"/>
    <property type="match status" value="1"/>
</dbReference>
<evidence type="ECO:0000256" key="4">
    <source>
        <dbReference type="ARBA" id="ARBA00022833"/>
    </source>
</evidence>
<proteinExistence type="inferred from homology"/>
<dbReference type="GO" id="GO:0007032">
    <property type="term" value="P:endosome organization"/>
    <property type="evidence" value="ECO:0007669"/>
    <property type="project" value="TreeGrafter"/>
</dbReference>
<organism evidence="11 12">
    <name type="scientific">Cordyceps confragosa</name>
    <name type="common">Lecanicillium lecanii</name>
    <dbReference type="NCBI Taxonomy" id="2714763"/>
    <lineage>
        <taxon>Eukaryota</taxon>
        <taxon>Fungi</taxon>
        <taxon>Dikarya</taxon>
        <taxon>Ascomycota</taxon>
        <taxon>Pezizomycotina</taxon>
        <taxon>Sordariomycetes</taxon>
        <taxon>Hypocreomycetidae</taxon>
        <taxon>Hypocreales</taxon>
        <taxon>Cordycipitaceae</taxon>
        <taxon>Akanthomyces</taxon>
    </lineage>
</organism>
<dbReference type="InterPro" id="IPR000547">
    <property type="entry name" value="Clathrin_H-chain/VPS_repeat"/>
</dbReference>
<dbReference type="GO" id="GO:0030674">
    <property type="term" value="F:protein-macromolecule adaptor activity"/>
    <property type="evidence" value="ECO:0007669"/>
    <property type="project" value="TreeGrafter"/>
</dbReference>
<sequence>MALDLTDGFNPANELQANGHDLPIFTVEAAQLGFSVTADFVAAQVANDVMILALSNGRILRIDLNRPEDIDDIDLPKKTSEVGVIRRIFLDPTASHLIICTSLGENYYLHSQSRQPRPLGRLRGVPIESVAWNPALPTASTREILIGASDGNIYEAFIEVSNEFYKKEVKHLKSLHKLPDGPIAGLWVDNLDGRSDLRRVIIATQSRLFHLVGKTGAGNDGSGSVYSRLFESEHPIIHEISRTSAAAHTSLAVSPDPRETEPYQDRQQEKAYAWLSSQGIFHGTLLQSPAEQTLGSKVFAESKMLSRTQIISDASGKKKAGPDNIDAMALTQWHIICLLGGRVVTINRLTGQTISEHDVLRGGQRAIGFAVDMQKYTFWLFTAQEVFEIVPNDEDRNIWQILMDSKHFEAALQQARGQAQKETVAAAYGDYMAKKGNWKEAAALYGNSNKPFEDVALRMIDNHQHDALRSFLLTKLAATKRTATMQRTMIASWLIEIFMAKLNSLDDTIGTRAELSDSLNATESQKLLQSVRKDFQEFAVRYKNDLDKRTVYDIISSHGREEELLFYANSINDYQYVLSYWVQRENWAKVLDVLKRQTDPEAFYRYSTVLMTHAPQETVEILMRHADLKPRSLIPALLEYSRSNPNEANVKNQAIRYLNYAIHQLNSKDSAIHNTLVSIYASNPSKDESGLLSYLQAQGDEPRYDPDFALRQCIQHHRTLSCVHIYTSMGQYLQAVDLALSHSEVELAAVIADRPITNPQLRKRLWLAVARKVISQSDGIKSAIEFLRRCELLKIEDLIPFFPDFVVIDDFREEICEALEDYSRSIDDLKKEMDESSQTAANIKMDIAALDHRYAIVEPGEKCYVCGLPLLSRQFFVFPCQHAFHSDCMGRKVLEQAGVGKSGRIKELQLQIHKGLVSGAKREAVVVELDSLVASACILCSDFAIKQIDEPFIAEGETNEWVVALAVETLFNMEPGIHHLGGALLIQMSN</sequence>
<feature type="repeat" description="CHCR" evidence="7">
    <location>
        <begin position="625"/>
        <end position="782"/>
    </location>
</feature>
<comment type="subcellular location">
    <subcellularLocation>
        <location evidence="6">Endomembrane system</location>
        <topology evidence="6">Peripheral membrane protein</topology>
        <orientation evidence="6">Cytoplasmic side</orientation>
    </subcellularLocation>
</comment>
<dbReference type="PANTHER" id="PTHR23323">
    <property type="entry name" value="VACUOLAR PROTEIN SORTING-ASSOCIATED PROTEIN"/>
    <property type="match status" value="1"/>
</dbReference>
<dbReference type="EMBL" id="LUKN01003195">
    <property type="protein sequence ID" value="OAQ97836.1"/>
    <property type="molecule type" value="Genomic_DNA"/>
</dbReference>
<dbReference type="OMA" id="WIQREKW"/>
<evidence type="ECO:0000256" key="7">
    <source>
        <dbReference type="PROSITE-ProRule" id="PRU01006"/>
    </source>
</evidence>
<keyword evidence="3" id="KW-0863">Zinc-finger</keyword>
<dbReference type="GO" id="GO:0006886">
    <property type="term" value="P:intracellular protein transport"/>
    <property type="evidence" value="ECO:0007669"/>
    <property type="project" value="UniProtKB-UniRule"/>
</dbReference>
<dbReference type="PROSITE" id="PS50236">
    <property type="entry name" value="CHCR"/>
    <property type="match status" value="1"/>
</dbReference>
<dbReference type="GO" id="GO:0005768">
    <property type="term" value="C:endosome"/>
    <property type="evidence" value="ECO:0007669"/>
    <property type="project" value="TreeGrafter"/>
</dbReference>
<keyword evidence="12" id="KW-1185">Reference proteome</keyword>
<comment type="similarity">
    <text evidence="1">Belongs to the VPS18 family.</text>
</comment>
<comment type="caution">
    <text evidence="11">The sequence shown here is derived from an EMBL/GenBank/DDBJ whole genome shotgun (WGS) entry which is preliminary data.</text>
</comment>
<evidence type="ECO:0000259" key="9">
    <source>
        <dbReference type="Pfam" id="PF05131"/>
    </source>
</evidence>
<evidence type="ECO:0000259" key="10">
    <source>
        <dbReference type="Pfam" id="PF26148"/>
    </source>
</evidence>
<accession>A0A179I578</accession>
<keyword evidence="4" id="KW-0862">Zinc</keyword>
<evidence type="ECO:0000313" key="12">
    <source>
        <dbReference type="Proteomes" id="UP000243081"/>
    </source>
</evidence>
<feature type="coiled-coil region" evidence="8">
    <location>
        <begin position="812"/>
        <end position="846"/>
    </location>
</feature>
<evidence type="ECO:0000313" key="11">
    <source>
        <dbReference type="EMBL" id="OAQ97836.1"/>
    </source>
</evidence>
<dbReference type="InterPro" id="IPR058919">
    <property type="entry name" value="Pep3/Vps18_RING_C"/>
</dbReference>
<dbReference type="Pfam" id="PF26148">
    <property type="entry name" value="VPS18_RING_C"/>
    <property type="match status" value="1"/>
</dbReference>
<evidence type="ECO:0000256" key="8">
    <source>
        <dbReference type="SAM" id="Coils"/>
    </source>
</evidence>
<dbReference type="GO" id="GO:0007033">
    <property type="term" value="P:vacuole organization"/>
    <property type="evidence" value="ECO:0007669"/>
    <property type="project" value="TreeGrafter"/>
</dbReference>
<name>A0A179I578_CORDF</name>
<evidence type="ECO:0000256" key="6">
    <source>
        <dbReference type="ARBA" id="ARBA00029433"/>
    </source>
</evidence>
<dbReference type="Pfam" id="PF05131">
    <property type="entry name" value="Pep3_Vps18"/>
    <property type="match status" value="1"/>
</dbReference>
<dbReference type="GO" id="GO:0006904">
    <property type="term" value="P:vesicle docking involved in exocytosis"/>
    <property type="evidence" value="ECO:0007669"/>
    <property type="project" value="TreeGrafter"/>
</dbReference>
<dbReference type="Proteomes" id="UP000243081">
    <property type="component" value="Unassembled WGS sequence"/>
</dbReference>
<evidence type="ECO:0000256" key="3">
    <source>
        <dbReference type="ARBA" id="ARBA00022771"/>
    </source>
</evidence>
<evidence type="ECO:0000256" key="5">
    <source>
        <dbReference type="ARBA" id="ARBA00023136"/>
    </source>
</evidence>
<protein>
    <submittedName>
        <fullName evidence="11">Uncharacterized protein</fullName>
    </submittedName>
</protein>
<feature type="domain" description="Pep3/Vps18 beta-propeller" evidence="9">
    <location>
        <begin position="23"/>
        <end position="390"/>
    </location>
</feature>
<dbReference type="GO" id="GO:0008270">
    <property type="term" value="F:zinc ion binding"/>
    <property type="evidence" value="ECO:0007669"/>
    <property type="project" value="UniProtKB-KW"/>
</dbReference>
<keyword evidence="5" id="KW-0472">Membrane</keyword>
<gene>
    <name evidence="11" type="ORF">LLEC1_00030</name>
</gene>
<dbReference type="OrthoDB" id="1845386at2759"/>
<evidence type="ECO:0000256" key="2">
    <source>
        <dbReference type="ARBA" id="ARBA00022723"/>
    </source>
</evidence>
<dbReference type="PANTHER" id="PTHR23323:SF26">
    <property type="entry name" value="VACUOLAR PROTEIN SORTING-ASSOCIATED PROTEIN 18 HOMOLOG"/>
    <property type="match status" value="1"/>
</dbReference>
<evidence type="ECO:0000256" key="1">
    <source>
        <dbReference type="ARBA" id="ARBA00010454"/>
    </source>
</evidence>
<dbReference type="AlphaFoldDB" id="A0A179I578"/>
<dbReference type="GO" id="GO:0030897">
    <property type="term" value="C:HOPS complex"/>
    <property type="evidence" value="ECO:0007669"/>
    <property type="project" value="TreeGrafter"/>
</dbReference>
<keyword evidence="2" id="KW-0479">Metal-binding</keyword>
<keyword evidence="8" id="KW-0175">Coiled coil</keyword>
<dbReference type="InterPro" id="IPR007810">
    <property type="entry name" value="Pep3/Vps18_beta-prop"/>
</dbReference>
<reference evidence="11 12" key="1">
    <citation type="submission" date="2016-03" db="EMBL/GenBank/DDBJ databases">
        <title>Fine-scale spatial genetic structure of a fungal parasite of coffee scale insects.</title>
        <authorList>
            <person name="Jackson D."/>
            <person name="Zemenick K.A."/>
            <person name="Malloure B."/>
            <person name="Quandt C.A."/>
            <person name="James T.Y."/>
        </authorList>
    </citation>
    <scope>NUCLEOTIDE SEQUENCE [LARGE SCALE GENOMIC DNA]</scope>
    <source>
        <strain evidence="11 12">UM487</strain>
    </source>
</reference>